<accession>A0ABP9LIJ7</accession>
<comment type="caution">
    <text evidence="2">The sequence shown here is derived from an EMBL/GenBank/DDBJ whole genome shotgun (WGS) entry which is preliminary data.</text>
</comment>
<protein>
    <submittedName>
        <fullName evidence="2">LEA type 2 family protein</fullName>
    </submittedName>
</protein>
<dbReference type="Pfam" id="PF03168">
    <property type="entry name" value="LEA_2"/>
    <property type="match status" value="1"/>
</dbReference>
<dbReference type="SUPFAM" id="SSF117070">
    <property type="entry name" value="LEA14-like"/>
    <property type="match status" value="1"/>
</dbReference>
<sequence>MKARHWARWSALALVVLWLAGCSSGPARRVSEPSARIQQLTVRADGQWSIELRIENFSSIPMRFDAIDLHLTVAQQGDAGQLRAQPGLSIGPESADVITVTLAPQAAGKIAAADALASGRSVPYTLRGRVDATPDEGKQRAFDIERNSVLSPAPGLPGVLR</sequence>
<dbReference type="InterPro" id="IPR004864">
    <property type="entry name" value="LEA_2"/>
</dbReference>
<dbReference type="EMBL" id="BAABKY010000002">
    <property type="protein sequence ID" value="GAA5077184.1"/>
    <property type="molecule type" value="Genomic_DNA"/>
</dbReference>
<dbReference type="Proteomes" id="UP001501083">
    <property type="component" value="Unassembled WGS sequence"/>
</dbReference>
<evidence type="ECO:0000259" key="1">
    <source>
        <dbReference type="Pfam" id="PF03168"/>
    </source>
</evidence>
<dbReference type="RefSeq" id="WP_158985084.1">
    <property type="nucleotide sequence ID" value="NZ_BAABKY010000002.1"/>
</dbReference>
<keyword evidence="3" id="KW-1185">Reference proteome</keyword>
<evidence type="ECO:0000313" key="2">
    <source>
        <dbReference type="EMBL" id="GAA5077184.1"/>
    </source>
</evidence>
<reference evidence="3" key="1">
    <citation type="journal article" date="2019" name="Int. J. Syst. Evol. Microbiol.">
        <title>The Global Catalogue of Microorganisms (GCM) 10K type strain sequencing project: providing services to taxonomists for standard genome sequencing and annotation.</title>
        <authorList>
            <consortium name="The Broad Institute Genomics Platform"/>
            <consortium name="The Broad Institute Genome Sequencing Center for Infectious Disease"/>
            <person name="Wu L."/>
            <person name="Ma J."/>
        </authorList>
    </citation>
    <scope>NUCLEOTIDE SEQUENCE [LARGE SCALE GENOMIC DNA]</scope>
    <source>
        <strain evidence="3">JCM 19212</strain>
    </source>
</reference>
<feature type="domain" description="Late embryogenesis abundant protein LEA-2 subgroup" evidence="1">
    <location>
        <begin position="52"/>
        <end position="134"/>
    </location>
</feature>
<proteinExistence type="predicted"/>
<dbReference type="PROSITE" id="PS51257">
    <property type="entry name" value="PROKAR_LIPOPROTEIN"/>
    <property type="match status" value="1"/>
</dbReference>
<organism evidence="2 3">
    <name type="scientific">Lysobacter panacisoli</name>
    <dbReference type="NCBI Taxonomy" id="1255263"/>
    <lineage>
        <taxon>Bacteria</taxon>
        <taxon>Pseudomonadati</taxon>
        <taxon>Pseudomonadota</taxon>
        <taxon>Gammaproteobacteria</taxon>
        <taxon>Lysobacterales</taxon>
        <taxon>Lysobacteraceae</taxon>
        <taxon>Lysobacter</taxon>
    </lineage>
</organism>
<gene>
    <name evidence="2" type="ORF">GCM10025759_22850</name>
</gene>
<evidence type="ECO:0000313" key="3">
    <source>
        <dbReference type="Proteomes" id="UP001501083"/>
    </source>
</evidence>
<name>A0ABP9LIJ7_9GAMM</name>